<accession>A0A173Z6E0</accession>
<dbReference type="InterPro" id="IPR053738">
    <property type="entry name" value="Lambda_capsid_assembly"/>
</dbReference>
<dbReference type="OrthoDB" id="1974264at2"/>
<gene>
    <name evidence="1" type="ORF">ERS852491_00288</name>
</gene>
<dbReference type="AlphaFoldDB" id="A0A173Z6E0"/>
<proteinExistence type="predicted"/>
<reference evidence="1 2" key="1">
    <citation type="submission" date="2015-09" db="EMBL/GenBank/DDBJ databases">
        <authorList>
            <consortium name="Pathogen Informatics"/>
        </authorList>
    </citation>
    <scope>NUCLEOTIDE SEQUENCE [LARGE SCALE GENOMIC DNA]</scope>
    <source>
        <strain evidence="1 2">2789STDY5834876</strain>
    </source>
</reference>
<sequence length="344" mass="38570">MGNRQVTTNGDIQARILKGWKPNRYLSNMSMAYFANPADWVATRIFPICPVALTTSFYYTFLKGDLARDNVQRKPAYGKVNPAVMGHTDNTYKCEVDQIITGIDQIGTLDYQRSNSPASIDPRRSKVRFVSEQMNLHLDVQFAKHYFREGVWENELEGIASGTPGASQFLKFSDANFDPVHFFNARRREIKLSGRREPNKLALGYDAYIALTEHPDILERVKYTGSTANPAVVTKQVLAQILQIEEIAVLESTYNIAEPGQPDDMQFICDSTGALLCYATPTPAIDEPSAGYTFTWDMLGNGNWMATDQFEGEGGTHTEFIEGLMSTDMRKTADDLACYMKNCV</sequence>
<dbReference type="Proteomes" id="UP000095544">
    <property type="component" value="Unassembled WGS sequence"/>
</dbReference>
<organism evidence="1 2">
    <name type="scientific">Faecalicatena contorta</name>
    <dbReference type="NCBI Taxonomy" id="39482"/>
    <lineage>
        <taxon>Bacteria</taxon>
        <taxon>Bacillati</taxon>
        <taxon>Bacillota</taxon>
        <taxon>Clostridia</taxon>
        <taxon>Lachnospirales</taxon>
        <taxon>Lachnospiraceae</taxon>
        <taxon>Faecalicatena</taxon>
    </lineage>
</organism>
<evidence type="ECO:0000313" key="1">
    <source>
        <dbReference type="EMBL" id="CUN70758.1"/>
    </source>
</evidence>
<dbReference type="GeneID" id="75051336"/>
<evidence type="ECO:0008006" key="3">
    <source>
        <dbReference type="Google" id="ProtNLM"/>
    </source>
</evidence>
<evidence type="ECO:0000313" key="2">
    <source>
        <dbReference type="Proteomes" id="UP000095544"/>
    </source>
</evidence>
<dbReference type="STRING" id="39482.ERS852491_00288"/>
<protein>
    <recommendedName>
        <fullName evidence="3">Phage major capsid protein E</fullName>
    </recommendedName>
</protein>
<dbReference type="RefSeq" id="WP_018595906.1">
    <property type="nucleotide sequence ID" value="NZ_CYZU01000002.1"/>
</dbReference>
<name>A0A173Z6E0_9FIRM</name>
<dbReference type="EMBL" id="CYZU01000002">
    <property type="protein sequence ID" value="CUN70758.1"/>
    <property type="molecule type" value="Genomic_DNA"/>
</dbReference>
<dbReference type="Gene3D" id="3.90.1690.10">
    <property type="entry name" value="phage-related protein like domain"/>
    <property type="match status" value="1"/>
</dbReference>